<evidence type="ECO:0000256" key="1">
    <source>
        <dbReference type="SAM" id="SignalP"/>
    </source>
</evidence>
<organism evidence="2 3">
    <name type="scientific">Microthlaspi erraticum</name>
    <dbReference type="NCBI Taxonomy" id="1685480"/>
    <lineage>
        <taxon>Eukaryota</taxon>
        <taxon>Viridiplantae</taxon>
        <taxon>Streptophyta</taxon>
        <taxon>Embryophyta</taxon>
        <taxon>Tracheophyta</taxon>
        <taxon>Spermatophyta</taxon>
        <taxon>Magnoliopsida</taxon>
        <taxon>eudicotyledons</taxon>
        <taxon>Gunneridae</taxon>
        <taxon>Pentapetalae</taxon>
        <taxon>rosids</taxon>
        <taxon>malvids</taxon>
        <taxon>Brassicales</taxon>
        <taxon>Brassicaceae</taxon>
        <taxon>Coluteocarpeae</taxon>
        <taxon>Microthlaspi</taxon>
    </lineage>
</organism>
<dbReference type="OrthoDB" id="10659459at2759"/>
<gene>
    <name evidence="2" type="ORF">MERR_LOCUS27697</name>
</gene>
<feature type="signal peptide" evidence="1">
    <location>
        <begin position="1"/>
        <end position="27"/>
    </location>
</feature>
<dbReference type="AlphaFoldDB" id="A0A6D2JV04"/>
<keyword evidence="1" id="KW-0732">Signal</keyword>
<proteinExistence type="predicted"/>
<dbReference type="EMBL" id="CACVBM020001229">
    <property type="protein sequence ID" value="CAA7040462.1"/>
    <property type="molecule type" value="Genomic_DNA"/>
</dbReference>
<evidence type="ECO:0000313" key="2">
    <source>
        <dbReference type="EMBL" id="CAA7040462.1"/>
    </source>
</evidence>
<evidence type="ECO:0000313" key="3">
    <source>
        <dbReference type="Proteomes" id="UP000467841"/>
    </source>
</evidence>
<accession>A0A6D2JV04</accession>
<sequence>MLHSQPLFSALISAWILFTGDPPPEIGAPPPLSGSCSLFSGGGYMGIHRAFKDEDLESLIYLTKAPCSFFSGALLEGIHGVCEDEALTSFLQPTGADCHGSAEATARIVNLTPMLSKIEIFDPPFLAHPPPQAFLPPSSTIASVTTGLVLGNSIILDDKPKIFKFIDSPAGVSSPAQCQKIKLLPWSSPPSNPILVMDPSSHFAFCSNTTPSFNDNFSTMFCLKWYVISGSSFVTFMHLWSDRLNFRLFIVKYTGSSAGNSSDFADMGFKVLSTYRHISNSTSAVVEYCQLTGVSLNSPLSFMEINFKSSTTSTALTASRALCLVRTLLIAKELEIRFKTI</sequence>
<comment type="caution">
    <text evidence="2">The sequence shown here is derived from an EMBL/GenBank/DDBJ whole genome shotgun (WGS) entry which is preliminary data.</text>
</comment>
<protein>
    <submittedName>
        <fullName evidence="2">Uncharacterized protein</fullName>
    </submittedName>
</protein>
<reference evidence="2" key="1">
    <citation type="submission" date="2020-01" db="EMBL/GenBank/DDBJ databases">
        <authorList>
            <person name="Mishra B."/>
        </authorList>
    </citation>
    <scope>NUCLEOTIDE SEQUENCE [LARGE SCALE GENOMIC DNA]</scope>
</reference>
<keyword evidence="3" id="KW-1185">Reference proteome</keyword>
<dbReference type="Proteomes" id="UP000467841">
    <property type="component" value="Unassembled WGS sequence"/>
</dbReference>
<name>A0A6D2JV04_9BRAS</name>
<feature type="chain" id="PRO_5025587824" evidence="1">
    <location>
        <begin position="28"/>
        <end position="341"/>
    </location>
</feature>